<keyword evidence="2" id="KW-1185">Reference proteome</keyword>
<organism evidence="1 2">
    <name type="scientific">Crotalaria pallida</name>
    <name type="common">Smooth rattlebox</name>
    <name type="synonym">Crotalaria striata</name>
    <dbReference type="NCBI Taxonomy" id="3830"/>
    <lineage>
        <taxon>Eukaryota</taxon>
        <taxon>Viridiplantae</taxon>
        <taxon>Streptophyta</taxon>
        <taxon>Embryophyta</taxon>
        <taxon>Tracheophyta</taxon>
        <taxon>Spermatophyta</taxon>
        <taxon>Magnoliopsida</taxon>
        <taxon>eudicotyledons</taxon>
        <taxon>Gunneridae</taxon>
        <taxon>Pentapetalae</taxon>
        <taxon>rosids</taxon>
        <taxon>fabids</taxon>
        <taxon>Fabales</taxon>
        <taxon>Fabaceae</taxon>
        <taxon>Papilionoideae</taxon>
        <taxon>50 kb inversion clade</taxon>
        <taxon>genistoids sensu lato</taxon>
        <taxon>core genistoids</taxon>
        <taxon>Crotalarieae</taxon>
        <taxon>Crotalaria</taxon>
    </lineage>
</organism>
<name>A0AAN9ILN0_CROPI</name>
<dbReference type="Proteomes" id="UP001372338">
    <property type="component" value="Unassembled WGS sequence"/>
</dbReference>
<protein>
    <submittedName>
        <fullName evidence="1">Uncharacterized protein</fullName>
    </submittedName>
</protein>
<sequence length="83" mass="9646">MVRRPLNFPPTYKYEINSGKYHREDPRVGKHTQSGVRWACEDADIIVMYEFPGAELSPDKMQVDDDMNFLIDSVIVLGCHHQH</sequence>
<evidence type="ECO:0000313" key="1">
    <source>
        <dbReference type="EMBL" id="KAK7281486.1"/>
    </source>
</evidence>
<proteinExistence type="predicted"/>
<accession>A0AAN9ILN0</accession>
<evidence type="ECO:0000313" key="2">
    <source>
        <dbReference type="Proteomes" id="UP001372338"/>
    </source>
</evidence>
<gene>
    <name evidence="1" type="ORF">RIF29_09530</name>
</gene>
<dbReference type="EMBL" id="JAYWIO010000002">
    <property type="protein sequence ID" value="KAK7281486.1"/>
    <property type="molecule type" value="Genomic_DNA"/>
</dbReference>
<dbReference type="AlphaFoldDB" id="A0AAN9ILN0"/>
<reference evidence="1 2" key="1">
    <citation type="submission" date="2024-01" db="EMBL/GenBank/DDBJ databases">
        <title>The genomes of 5 underutilized Papilionoideae crops provide insights into root nodulation and disease resistanc.</title>
        <authorList>
            <person name="Yuan L."/>
        </authorList>
    </citation>
    <scope>NUCLEOTIDE SEQUENCE [LARGE SCALE GENOMIC DNA]</scope>
    <source>
        <strain evidence="1">ZHUSHIDOU_FW_LH</strain>
        <tissue evidence="1">Leaf</tissue>
    </source>
</reference>
<comment type="caution">
    <text evidence="1">The sequence shown here is derived from an EMBL/GenBank/DDBJ whole genome shotgun (WGS) entry which is preliminary data.</text>
</comment>